<evidence type="ECO:0000259" key="2">
    <source>
        <dbReference type="Pfam" id="PF07497"/>
    </source>
</evidence>
<accession>A0ABN9Q6V4</accession>
<comment type="caution">
    <text evidence="3">The sequence shown here is derived from an EMBL/GenBank/DDBJ whole genome shotgun (WGS) entry which is preliminary data.</text>
</comment>
<name>A0ABN9Q6V4_9DINO</name>
<evidence type="ECO:0000313" key="4">
    <source>
        <dbReference type="Proteomes" id="UP001189429"/>
    </source>
</evidence>
<dbReference type="InterPro" id="IPR012340">
    <property type="entry name" value="NA-bd_OB-fold"/>
</dbReference>
<keyword evidence="4" id="KW-1185">Reference proteome</keyword>
<protein>
    <recommendedName>
        <fullName evidence="2">Rho RNA-BD domain-containing protein</fullName>
    </recommendedName>
</protein>
<dbReference type="Gene3D" id="2.40.50.140">
    <property type="entry name" value="Nucleic acid-binding proteins"/>
    <property type="match status" value="1"/>
</dbReference>
<feature type="non-terminal residue" evidence="3">
    <location>
        <position position="1"/>
    </location>
</feature>
<feature type="compositionally biased region" description="Pro residues" evidence="1">
    <location>
        <begin position="106"/>
        <end position="139"/>
    </location>
</feature>
<proteinExistence type="predicted"/>
<gene>
    <name evidence="3" type="ORF">PCOR1329_LOCUS8482</name>
</gene>
<evidence type="ECO:0000256" key="1">
    <source>
        <dbReference type="SAM" id="MobiDB-lite"/>
    </source>
</evidence>
<evidence type="ECO:0000313" key="3">
    <source>
        <dbReference type="EMBL" id="CAK0800299.1"/>
    </source>
</evidence>
<dbReference type="Pfam" id="PF07497">
    <property type="entry name" value="Rho_RNA_bind"/>
    <property type="match status" value="1"/>
</dbReference>
<reference evidence="3" key="1">
    <citation type="submission" date="2023-10" db="EMBL/GenBank/DDBJ databases">
        <authorList>
            <person name="Chen Y."/>
            <person name="Shah S."/>
            <person name="Dougan E. K."/>
            <person name="Thang M."/>
            <person name="Chan C."/>
        </authorList>
    </citation>
    <scope>NUCLEOTIDE SEQUENCE [LARGE SCALE GENOMIC DNA]</scope>
</reference>
<feature type="region of interest" description="Disordered" evidence="1">
    <location>
        <begin position="72"/>
        <end position="139"/>
    </location>
</feature>
<feature type="compositionally biased region" description="Basic and acidic residues" evidence="1">
    <location>
        <begin position="80"/>
        <end position="95"/>
    </location>
</feature>
<sequence>GFAKESRRIGASSPTRRQVYFAQAQVQRFNFETGDVIAVLARPPKAAEESWAVLRVLTWSISGAEGRCTGRDTFSLHSSSPHDRAPEPKVREVAQDQRPAGTQGLPPVPASNPPPPTQPPRGPPPSEQPPAATEPPPAPEQDAALVARVEGLQRRVAQLEAELAVVRPRDGPLLDPFTGVSCRMYQATAGGYLSLDRPTAIHVTHCQTEVGAQQDVNSEMPGSILWFFGYEVED</sequence>
<feature type="domain" description="Rho RNA-BD" evidence="2">
    <location>
        <begin position="13"/>
        <end position="57"/>
    </location>
</feature>
<dbReference type="Proteomes" id="UP001189429">
    <property type="component" value="Unassembled WGS sequence"/>
</dbReference>
<dbReference type="EMBL" id="CAUYUJ010002331">
    <property type="protein sequence ID" value="CAK0800299.1"/>
    <property type="molecule type" value="Genomic_DNA"/>
</dbReference>
<dbReference type="InterPro" id="IPR011113">
    <property type="entry name" value="Rho_RNA-bd"/>
</dbReference>
<organism evidence="3 4">
    <name type="scientific">Prorocentrum cordatum</name>
    <dbReference type="NCBI Taxonomy" id="2364126"/>
    <lineage>
        <taxon>Eukaryota</taxon>
        <taxon>Sar</taxon>
        <taxon>Alveolata</taxon>
        <taxon>Dinophyceae</taxon>
        <taxon>Prorocentrales</taxon>
        <taxon>Prorocentraceae</taxon>
        <taxon>Prorocentrum</taxon>
    </lineage>
</organism>
<feature type="non-terminal residue" evidence="3">
    <location>
        <position position="234"/>
    </location>
</feature>